<dbReference type="InterPro" id="IPR017473">
    <property type="entry name" value="Undecaprenyl-P_gluc_Ptfrase"/>
</dbReference>
<feature type="transmembrane region" description="Helical" evidence="7">
    <location>
        <begin position="12"/>
        <end position="32"/>
    </location>
</feature>
<dbReference type="SUPFAM" id="SSF51735">
    <property type="entry name" value="NAD(P)-binding Rossmann-fold domains"/>
    <property type="match status" value="1"/>
</dbReference>
<evidence type="ECO:0000256" key="1">
    <source>
        <dbReference type="ARBA" id="ARBA00004141"/>
    </source>
</evidence>
<accession>I3CCR8</accession>
<feature type="transmembrane region" description="Helical" evidence="7">
    <location>
        <begin position="81"/>
        <end position="103"/>
    </location>
</feature>
<dbReference type="OrthoDB" id="9808602at2"/>
<dbReference type="Proteomes" id="UP000005744">
    <property type="component" value="Unassembled WGS sequence"/>
</dbReference>
<evidence type="ECO:0000313" key="10">
    <source>
        <dbReference type="Proteomes" id="UP000005744"/>
    </source>
</evidence>
<name>I3CCR8_9GAMM</name>
<evidence type="ECO:0000256" key="6">
    <source>
        <dbReference type="ARBA" id="ARBA00023136"/>
    </source>
</evidence>
<comment type="similarity">
    <text evidence="2">Belongs to the bacterial sugar transferase family.</text>
</comment>
<dbReference type="EMBL" id="JH600070">
    <property type="protein sequence ID" value="EIJ41411.1"/>
    <property type="molecule type" value="Genomic_DNA"/>
</dbReference>
<feature type="domain" description="Bacterial sugar transferase" evidence="8">
    <location>
        <begin position="281"/>
        <end position="463"/>
    </location>
</feature>
<keyword evidence="6 7" id="KW-0472">Membrane</keyword>
<evidence type="ECO:0000256" key="4">
    <source>
        <dbReference type="ARBA" id="ARBA00022692"/>
    </source>
</evidence>
<feature type="transmembrane region" description="Helical" evidence="7">
    <location>
        <begin position="109"/>
        <end position="129"/>
    </location>
</feature>
<evidence type="ECO:0000256" key="5">
    <source>
        <dbReference type="ARBA" id="ARBA00022989"/>
    </source>
</evidence>
<dbReference type="GO" id="GO:0009242">
    <property type="term" value="P:colanic acid biosynthetic process"/>
    <property type="evidence" value="ECO:0007669"/>
    <property type="project" value="TreeGrafter"/>
</dbReference>
<evidence type="ECO:0000313" key="9">
    <source>
        <dbReference type="EMBL" id="EIJ41411.1"/>
    </source>
</evidence>
<evidence type="ECO:0000256" key="2">
    <source>
        <dbReference type="ARBA" id="ARBA00006464"/>
    </source>
</evidence>
<dbReference type="NCBIfam" id="TIGR03025">
    <property type="entry name" value="EPS_sugtrans"/>
    <property type="match status" value="1"/>
</dbReference>
<sequence length="471" mass="53868">MAGGLIRPHHAKLAVLFRLVDALLIGTLLWLLSQQWHISFWEHSHYSLMTLLAMMLFFFIAEFNHLYHSWRGDVLVGELRIIWRVWFLVTGILLILGFTFKAFDSLSRAVVLTWLVTVPIILSVWRLALRSFLGYVRESGRNGRIAIIIGADHLGVSFAKALLERPETGIRLQGFCDDHKPASDTALIEGTQLTCLGTPDVALEQARNGAVDLIYIALPIKAEARIQELVTAFADATASVYILLPDLFMLEMLHARLVNFGDFSAVSIYETPFSGYGAWIKRLEDIILASFILLLISVPMLIIAGLIKLTSKGDIIFKQHRYGLNGEVIEVWKFRTMRVSENGSIVTQAQRHDPRITRLGRFLRRTSLDELPQFINVLQGRMSIVGPRPHAIAHNEQYRKLIPRYMLRHKVKPGITGWAQINGWRGETDTLEKMERRVEYDLEYIRNWSVWLDLEIIFATVYKGFLNKNAY</sequence>
<dbReference type="HOGENOM" id="CLU_024920_0_1_6"/>
<dbReference type="GO" id="GO:0016020">
    <property type="term" value="C:membrane"/>
    <property type="evidence" value="ECO:0007669"/>
    <property type="project" value="UniProtKB-SubCell"/>
</dbReference>
<dbReference type="Gene3D" id="3.40.50.720">
    <property type="entry name" value="NAD(P)-binding Rossmann-like Domain"/>
    <property type="match status" value="1"/>
</dbReference>
<feature type="transmembrane region" description="Helical" evidence="7">
    <location>
        <begin position="286"/>
        <end position="307"/>
    </location>
</feature>
<dbReference type="InterPro" id="IPR036291">
    <property type="entry name" value="NAD(P)-bd_dom_sf"/>
</dbReference>
<dbReference type="Pfam" id="PF02397">
    <property type="entry name" value="Bac_transf"/>
    <property type="match status" value="1"/>
</dbReference>
<organism evidence="9 10">
    <name type="scientific">Beggiatoa alba B18LD</name>
    <dbReference type="NCBI Taxonomy" id="395493"/>
    <lineage>
        <taxon>Bacteria</taxon>
        <taxon>Pseudomonadati</taxon>
        <taxon>Pseudomonadota</taxon>
        <taxon>Gammaproteobacteria</taxon>
        <taxon>Thiotrichales</taxon>
        <taxon>Thiotrichaceae</taxon>
        <taxon>Beggiatoa</taxon>
    </lineage>
</organism>
<evidence type="ECO:0000256" key="3">
    <source>
        <dbReference type="ARBA" id="ARBA00022679"/>
    </source>
</evidence>
<evidence type="ECO:0000256" key="7">
    <source>
        <dbReference type="SAM" id="Phobius"/>
    </source>
</evidence>
<protein>
    <submittedName>
        <fullName evidence="9">Undecaprenyl-phosphate glucose phosphotransferase</fullName>
    </submittedName>
</protein>
<dbReference type="PANTHER" id="PTHR30576:SF21">
    <property type="entry name" value="UDP-GLUCOSE:UNDECAPRENYL-PHOSPHATE GLUCOSE-1-PHOSPHATE TRANSFERASE"/>
    <property type="match status" value="1"/>
</dbReference>
<keyword evidence="4 7" id="KW-0812">Transmembrane</keyword>
<evidence type="ECO:0000259" key="8">
    <source>
        <dbReference type="Pfam" id="PF02397"/>
    </source>
</evidence>
<keyword evidence="3 9" id="KW-0808">Transferase</keyword>
<dbReference type="PANTHER" id="PTHR30576">
    <property type="entry name" value="COLANIC BIOSYNTHESIS UDP-GLUCOSE LIPID CARRIER TRANSFERASE"/>
    <property type="match status" value="1"/>
</dbReference>
<dbReference type="Pfam" id="PF13727">
    <property type="entry name" value="CoA_binding_3"/>
    <property type="match status" value="1"/>
</dbReference>
<reference evidence="9 10" key="1">
    <citation type="submission" date="2011-11" db="EMBL/GenBank/DDBJ databases">
        <title>Improved High-Quality Draft sequence of Beggiatoa alba B18lD.</title>
        <authorList>
            <consortium name="US DOE Joint Genome Institute"/>
            <person name="Lucas S."/>
            <person name="Han J."/>
            <person name="Lapidus A."/>
            <person name="Cheng J.-F."/>
            <person name="Goodwin L."/>
            <person name="Pitluck S."/>
            <person name="Peters L."/>
            <person name="Mikhailova N."/>
            <person name="Held B."/>
            <person name="Detter J.C."/>
            <person name="Han C."/>
            <person name="Tapia R."/>
            <person name="Land M."/>
            <person name="Hauser L."/>
            <person name="Kyrpides N."/>
            <person name="Ivanova N."/>
            <person name="Pagani I."/>
            <person name="Samuel K."/>
            <person name="Teske A."/>
            <person name="Mueller J."/>
            <person name="Woyke T."/>
        </authorList>
    </citation>
    <scope>NUCLEOTIDE SEQUENCE [LARGE SCALE GENOMIC DNA]</scope>
    <source>
        <strain evidence="9 10">B18LD</strain>
    </source>
</reference>
<feature type="transmembrane region" description="Helical" evidence="7">
    <location>
        <begin position="44"/>
        <end position="61"/>
    </location>
</feature>
<dbReference type="GO" id="GO:0089702">
    <property type="term" value="F:undecaprenyl-phosphate glucose phosphotransferase activity"/>
    <property type="evidence" value="ECO:0007669"/>
    <property type="project" value="TreeGrafter"/>
</dbReference>
<dbReference type="NCBIfam" id="TIGR03023">
    <property type="entry name" value="WcaJ_sugtrans"/>
    <property type="match status" value="1"/>
</dbReference>
<dbReference type="InterPro" id="IPR017475">
    <property type="entry name" value="EPS_sugar_tfrase"/>
</dbReference>
<keyword evidence="10" id="KW-1185">Reference proteome</keyword>
<dbReference type="STRING" id="395493.BegalDRAFT_0493"/>
<dbReference type="InterPro" id="IPR003362">
    <property type="entry name" value="Bact_transf"/>
</dbReference>
<proteinExistence type="inferred from homology"/>
<gene>
    <name evidence="9" type="ORF">BegalDRAFT_0493</name>
</gene>
<dbReference type="RefSeq" id="WP_002683325.1">
    <property type="nucleotide sequence ID" value="NZ_JH600070.1"/>
</dbReference>
<dbReference type="AlphaFoldDB" id="I3CCR8"/>
<comment type="subcellular location">
    <subcellularLocation>
        <location evidence="1">Membrane</location>
        <topology evidence="1">Multi-pass membrane protein</topology>
    </subcellularLocation>
</comment>
<keyword evidence="5 7" id="KW-1133">Transmembrane helix</keyword>
<dbReference type="eggNOG" id="COG2148">
    <property type="taxonomic scope" value="Bacteria"/>
</dbReference>